<feature type="compositionally biased region" description="Basic residues" evidence="8">
    <location>
        <begin position="467"/>
        <end position="476"/>
    </location>
</feature>
<evidence type="ECO:0000256" key="4">
    <source>
        <dbReference type="ARBA" id="ARBA00022840"/>
    </source>
</evidence>
<dbReference type="GO" id="GO:0004386">
    <property type="term" value="F:helicase activity"/>
    <property type="evidence" value="ECO:0007669"/>
    <property type="project" value="UniProtKB-KW"/>
</dbReference>
<feature type="domain" description="Helicase ATP-binding" evidence="9">
    <location>
        <begin position="39"/>
        <end position="211"/>
    </location>
</feature>
<feature type="compositionally biased region" description="Low complexity" evidence="8">
    <location>
        <begin position="413"/>
        <end position="427"/>
    </location>
</feature>
<dbReference type="Pfam" id="PF00270">
    <property type="entry name" value="DEAD"/>
    <property type="match status" value="1"/>
</dbReference>
<evidence type="ECO:0000256" key="6">
    <source>
        <dbReference type="PROSITE-ProRule" id="PRU00552"/>
    </source>
</evidence>
<dbReference type="EC" id="3.6.4.-" evidence="12"/>
<gene>
    <name evidence="12" type="ORF">QJ043_02540</name>
</gene>
<protein>
    <submittedName>
        <fullName evidence="12">DEAD/DEAH box helicase</fullName>
        <ecNumber evidence="12">3.6.4.-</ecNumber>
    </submittedName>
</protein>
<dbReference type="PROSITE" id="PS00039">
    <property type="entry name" value="DEAD_ATP_HELICASE"/>
    <property type="match status" value="1"/>
</dbReference>
<dbReference type="SMART" id="SM00490">
    <property type="entry name" value="HELICc"/>
    <property type="match status" value="1"/>
</dbReference>
<evidence type="ECO:0000256" key="1">
    <source>
        <dbReference type="ARBA" id="ARBA00022741"/>
    </source>
</evidence>
<dbReference type="EMBL" id="JASJEX010000001">
    <property type="protein sequence ID" value="MDJ1128961.1"/>
    <property type="molecule type" value="Genomic_DNA"/>
</dbReference>
<feature type="compositionally biased region" description="Basic residues" evidence="8">
    <location>
        <begin position="431"/>
        <end position="440"/>
    </location>
</feature>
<reference evidence="12" key="1">
    <citation type="submission" date="2023-05" db="EMBL/GenBank/DDBJ databases">
        <title>[olsenella] sp. nov., isolated from a pig farm feces dump.</title>
        <authorList>
            <person name="Chang Y.-H."/>
        </authorList>
    </citation>
    <scope>NUCLEOTIDE SEQUENCE</scope>
    <source>
        <strain evidence="12">YH-ols2217</strain>
    </source>
</reference>
<evidence type="ECO:0000256" key="3">
    <source>
        <dbReference type="ARBA" id="ARBA00022806"/>
    </source>
</evidence>
<name>A0ABT6ZIT3_9ACTN</name>
<comment type="caution">
    <text evidence="12">The sequence shown here is derived from an EMBL/GenBank/DDBJ whole genome shotgun (WGS) entry which is preliminary data.</text>
</comment>
<dbReference type="CDD" id="cd00268">
    <property type="entry name" value="DEADc"/>
    <property type="match status" value="1"/>
</dbReference>
<dbReference type="InterPro" id="IPR001650">
    <property type="entry name" value="Helicase_C-like"/>
</dbReference>
<keyword evidence="1 7" id="KW-0547">Nucleotide-binding</keyword>
<evidence type="ECO:0000256" key="8">
    <source>
        <dbReference type="SAM" id="MobiDB-lite"/>
    </source>
</evidence>
<dbReference type="SMART" id="SM00487">
    <property type="entry name" value="DEXDc"/>
    <property type="match status" value="1"/>
</dbReference>
<keyword evidence="13" id="KW-1185">Reference proteome</keyword>
<feature type="domain" description="Helicase C-terminal" evidence="10">
    <location>
        <begin position="222"/>
        <end position="382"/>
    </location>
</feature>
<dbReference type="SUPFAM" id="SSF52540">
    <property type="entry name" value="P-loop containing nucleoside triphosphate hydrolases"/>
    <property type="match status" value="1"/>
</dbReference>
<evidence type="ECO:0000259" key="11">
    <source>
        <dbReference type="PROSITE" id="PS51195"/>
    </source>
</evidence>
<dbReference type="PROSITE" id="PS51195">
    <property type="entry name" value="Q_MOTIF"/>
    <property type="match status" value="1"/>
</dbReference>
<dbReference type="PANTHER" id="PTHR47959">
    <property type="entry name" value="ATP-DEPENDENT RNA HELICASE RHLE-RELATED"/>
    <property type="match status" value="1"/>
</dbReference>
<dbReference type="GO" id="GO:0016787">
    <property type="term" value="F:hydrolase activity"/>
    <property type="evidence" value="ECO:0007669"/>
    <property type="project" value="UniProtKB-KW"/>
</dbReference>
<dbReference type="InterPro" id="IPR027417">
    <property type="entry name" value="P-loop_NTPase"/>
</dbReference>
<dbReference type="InterPro" id="IPR044742">
    <property type="entry name" value="DEAD/DEAH_RhlB"/>
</dbReference>
<accession>A0ABT6ZIT3</accession>
<evidence type="ECO:0000256" key="5">
    <source>
        <dbReference type="ARBA" id="ARBA00038437"/>
    </source>
</evidence>
<comment type="similarity">
    <text evidence="5 7">Belongs to the DEAD box helicase family.</text>
</comment>
<dbReference type="PROSITE" id="PS51194">
    <property type="entry name" value="HELICASE_CTER"/>
    <property type="match status" value="1"/>
</dbReference>
<evidence type="ECO:0000259" key="9">
    <source>
        <dbReference type="PROSITE" id="PS51192"/>
    </source>
</evidence>
<evidence type="ECO:0000256" key="7">
    <source>
        <dbReference type="RuleBase" id="RU000492"/>
    </source>
</evidence>
<dbReference type="PROSITE" id="PS51192">
    <property type="entry name" value="HELICASE_ATP_BIND_1"/>
    <property type="match status" value="1"/>
</dbReference>
<dbReference type="InterPro" id="IPR014001">
    <property type="entry name" value="Helicase_ATP-bd"/>
</dbReference>
<dbReference type="Gene3D" id="3.40.50.300">
    <property type="entry name" value="P-loop containing nucleotide triphosphate hydrolases"/>
    <property type="match status" value="2"/>
</dbReference>
<feature type="compositionally biased region" description="Basic residues" evidence="8">
    <location>
        <begin position="492"/>
        <end position="502"/>
    </location>
</feature>
<dbReference type="InterPro" id="IPR014014">
    <property type="entry name" value="RNA_helicase_DEAD_Q_motif"/>
</dbReference>
<feature type="region of interest" description="Disordered" evidence="8">
    <location>
        <begin position="373"/>
        <end position="510"/>
    </location>
</feature>
<dbReference type="PANTHER" id="PTHR47959:SF13">
    <property type="entry name" value="ATP-DEPENDENT RNA HELICASE RHLE"/>
    <property type="match status" value="1"/>
</dbReference>
<keyword evidence="3 7" id="KW-0347">Helicase</keyword>
<keyword evidence="2 7" id="KW-0378">Hydrolase</keyword>
<evidence type="ECO:0000256" key="2">
    <source>
        <dbReference type="ARBA" id="ARBA00022801"/>
    </source>
</evidence>
<keyword evidence="4 7" id="KW-0067">ATP-binding</keyword>
<feature type="domain" description="DEAD-box RNA helicase Q" evidence="11">
    <location>
        <begin position="8"/>
        <end position="36"/>
    </location>
</feature>
<dbReference type="InterPro" id="IPR000629">
    <property type="entry name" value="RNA-helicase_DEAD-box_CS"/>
</dbReference>
<proteinExistence type="inferred from homology"/>
<dbReference type="InterPro" id="IPR011545">
    <property type="entry name" value="DEAD/DEAH_box_helicase_dom"/>
</dbReference>
<evidence type="ECO:0000313" key="12">
    <source>
        <dbReference type="EMBL" id="MDJ1128961.1"/>
    </source>
</evidence>
<feature type="short sequence motif" description="Q motif" evidence="6">
    <location>
        <begin position="8"/>
        <end position="36"/>
    </location>
</feature>
<evidence type="ECO:0000259" key="10">
    <source>
        <dbReference type="PROSITE" id="PS51194"/>
    </source>
</evidence>
<dbReference type="Proteomes" id="UP001431693">
    <property type="component" value="Unassembled WGS sequence"/>
</dbReference>
<evidence type="ECO:0000313" key="13">
    <source>
        <dbReference type="Proteomes" id="UP001431693"/>
    </source>
</evidence>
<organism evidence="12 13">
    <name type="scientific">Kribbibacterium absianum</name>
    <dbReference type="NCBI Taxonomy" id="3044210"/>
    <lineage>
        <taxon>Bacteria</taxon>
        <taxon>Bacillati</taxon>
        <taxon>Actinomycetota</taxon>
        <taxon>Coriobacteriia</taxon>
        <taxon>Coriobacteriales</taxon>
        <taxon>Kribbibacteriaceae</taxon>
        <taxon>Kribbibacterium</taxon>
    </lineage>
</organism>
<dbReference type="CDD" id="cd18787">
    <property type="entry name" value="SF2_C_DEAD"/>
    <property type="match status" value="1"/>
</dbReference>
<sequence length="510" mass="54684">MTKNPTVPAFDELGLSDKALAAVRDLGYQRPSPVQAEAIPQVLAGRDVLAAAQTGTGKTAAFVLPTLSRLRHHRKHEGPFCLVVTPTRELAQQIVDVCDTVGKRTGHRTVSVVGGVSYNPQRAALSRGVDVLVATPGRLEDLIGSGDARLDQVQVLVLDEADRMLDMGFLQAVRRIVAACPHERQTLLFSATLDEGAIEGVADLVHDPARVEIARRGTAAETIDQFLLPVSPEVKNGLLATVLNGEGHDRVIVFCRTKHRADAVCKRLTKAGIAAAPIHGNRSQAQREKALKGFKDGRIQVLVATDVLARGIDVPDVDYVVNFDVPADPEDYVHRIGRTGRAGEAGWAITFVTPDDVPDLLATEALMGRTVPTFPRANDYDRGQNPPTLDESRTPATAKDVPTSGSHRKSRTKAAAAKAVRQQAKGTGQKKGAKAKPSKPKAKDAKARQSAPKSAPKDAVAKNGSKPARKSRRRKSPSAASAAEWQSYSGPRKQRPHNGGRRRPGDKGAR</sequence>
<dbReference type="Pfam" id="PF00271">
    <property type="entry name" value="Helicase_C"/>
    <property type="match status" value="1"/>
</dbReference>
<dbReference type="InterPro" id="IPR050079">
    <property type="entry name" value="DEAD_box_RNA_helicase"/>
</dbReference>
<dbReference type="RefSeq" id="WP_283712596.1">
    <property type="nucleotide sequence ID" value="NZ_JASJEW010000001.1"/>
</dbReference>